<accession>A0AAV4W2Y4</accession>
<proteinExistence type="predicted"/>
<protein>
    <submittedName>
        <fullName evidence="1">Uncharacterized protein</fullName>
    </submittedName>
</protein>
<evidence type="ECO:0000313" key="1">
    <source>
        <dbReference type="EMBL" id="GIY76916.1"/>
    </source>
</evidence>
<dbReference type="EMBL" id="BPLQ01014061">
    <property type="protein sequence ID" value="GIY76916.1"/>
    <property type="molecule type" value="Genomic_DNA"/>
</dbReference>
<organism evidence="1 2">
    <name type="scientific">Caerostris darwini</name>
    <dbReference type="NCBI Taxonomy" id="1538125"/>
    <lineage>
        <taxon>Eukaryota</taxon>
        <taxon>Metazoa</taxon>
        <taxon>Ecdysozoa</taxon>
        <taxon>Arthropoda</taxon>
        <taxon>Chelicerata</taxon>
        <taxon>Arachnida</taxon>
        <taxon>Araneae</taxon>
        <taxon>Araneomorphae</taxon>
        <taxon>Entelegynae</taxon>
        <taxon>Araneoidea</taxon>
        <taxon>Araneidae</taxon>
        <taxon>Caerostris</taxon>
    </lineage>
</organism>
<reference evidence="1 2" key="1">
    <citation type="submission" date="2021-06" db="EMBL/GenBank/DDBJ databases">
        <title>Caerostris darwini draft genome.</title>
        <authorList>
            <person name="Kono N."/>
            <person name="Arakawa K."/>
        </authorList>
    </citation>
    <scope>NUCLEOTIDE SEQUENCE [LARGE SCALE GENOMIC DNA]</scope>
</reference>
<dbReference type="AlphaFoldDB" id="A0AAV4W2Y4"/>
<name>A0AAV4W2Y4_9ARAC</name>
<evidence type="ECO:0000313" key="2">
    <source>
        <dbReference type="Proteomes" id="UP001054837"/>
    </source>
</evidence>
<comment type="caution">
    <text evidence="1">The sequence shown here is derived from an EMBL/GenBank/DDBJ whole genome shotgun (WGS) entry which is preliminary data.</text>
</comment>
<keyword evidence="2" id="KW-1185">Reference proteome</keyword>
<gene>
    <name evidence="1" type="ORF">CDAR_104851</name>
</gene>
<sequence length="135" mass="14769">MINTQDINLDKFNTLPFPLEEYCTGAISGMTSTFQEGVSLPGSEKGALKSIDKNQASQLLLKGKRVHSIPPIGAKVLKGNGAHFPFPEVHASSAGHAFSLGMCSHHFAITHGNVSAEFSTLFLQERIWWKQLLDF</sequence>
<dbReference type="Proteomes" id="UP001054837">
    <property type="component" value="Unassembled WGS sequence"/>
</dbReference>